<dbReference type="InterPro" id="IPR041654">
    <property type="entry name" value="StyA_sbd"/>
</dbReference>
<dbReference type="OrthoDB" id="3414915at2"/>
<evidence type="ECO:0000313" key="3">
    <source>
        <dbReference type="Proteomes" id="UP000240542"/>
    </source>
</evidence>
<evidence type="ECO:0000259" key="1">
    <source>
        <dbReference type="Pfam" id="PF17885"/>
    </source>
</evidence>
<dbReference type="Gene3D" id="3.30.9.40">
    <property type="match status" value="1"/>
</dbReference>
<name>A0A2P8CW45_9ACTN</name>
<dbReference type="PRINTS" id="PR00420">
    <property type="entry name" value="RNGMNOXGNASE"/>
</dbReference>
<proteinExistence type="predicted"/>
<keyword evidence="3" id="KW-1185">Reference proteome</keyword>
<dbReference type="SUPFAM" id="SSF51905">
    <property type="entry name" value="FAD/NAD(P)-binding domain"/>
    <property type="match status" value="1"/>
</dbReference>
<organism evidence="2 3">
    <name type="scientific">Murinocardiopsis flavida</name>
    <dbReference type="NCBI Taxonomy" id="645275"/>
    <lineage>
        <taxon>Bacteria</taxon>
        <taxon>Bacillati</taxon>
        <taxon>Actinomycetota</taxon>
        <taxon>Actinomycetes</taxon>
        <taxon>Streptosporangiales</taxon>
        <taxon>Nocardiopsidaceae</taxon>
        <taxon>Murinocardiopsis</taxon>
    </lineage>
</organism>
<evidence type="ECO:0000313" key="2">
    <source>
        <dbReference type="EMBL" id="PSK89192.1"/>
    </source>
</evidence>
<feature type="domain" description="Styrene monooxygenase StyA putative substrate binding" evidence="1">
    <location>
        <begin position="146"/>
        <end position="255"/>
    </location>
</feature>
<accession>A0A2P8CW45</accession>
<sequence length="415" mass="45943">MRRILIVGAGQAGLQLALSLLAEGYAVTVMSARTPEEIRAGRIMSTQCMFGPSLQIERERGLNLWEEQAPKIVAQRLTLADPPGTAAFGFVGRWDAYAQSVDQRVKMAGWLELFESRGGEVVYHGVMTSDLEGLSAMYDLTIIAAGKGDLVELFDRDDARSPYDRPQRALSCVYLHGDTLMPEYPEPHVRITAFPGVGELIFMPGYTNTGPCGILLWEAVPGGPLDCWDDKPSPEEHRDRTLDLMRSYAPWEYERWVDSEPTDGRCTLYGGYAPVVRRPVGRLSASSHVLGMADVVVANDPVTGQGSNNAARSADVYFRSILERGEKPFDPEWMQRTFDAYWDFAQHVCAYTNMMLGPLPEHVQGILATAAHNPAVAYRFAKGYTDPSDFRHWLMDPEKAEAFLASVADQSTAAP</sequence>
<dbReference type="Pfam" id="PF17885">
    <property type="entry name" value="Smoa_sbd"/>
    <property type="match status" value="1"/>
</dbReference>
<dbReference type="Proteomes" id="UP000240542">
    <property type="component" value="Unassembled WGS sequence"/>
</dbReference>
<dbReference type="EMBL" id="PYGA01000027">
    <property type="protein sequence ID" value="PSK89192.1"/>
    <property type="molecule type" value="Genomic_DNA"/>
</dbReference>
<dbReference type="AlphaFoldDB" id="A0A2P8CW45"/>
<comment type="caution">
    <text evidence="2">The sequence shown here is derived from an EMBL/GenBank/DDBJ whole genome shotgun (WGS) entry which is preliminary data.</text>
</comment>
<dbReference type="Gene3D" id="3.50.50.60">
    <property type="entry name" value="FAD/NAD(P)-binding domain"/>
    <property type="match status" value="2"/>
</dbReference>
<protein>
    <submittedName>
        <fullName evidence="2">2-polyprenyl-6-methoxyphenol hydroxylase-like FAD-dependent oxidoreductase</fullName>
    </submittedName>
</protein>
<dbReference type="InterPro" id="IPR036188">
    <property type="entry name" value="FAD/NAD-bd_sf"/>
</dbReference>
<reference evidence="2 3" key="1">
    <citation type="submission" date="2018-03" db="EMBL/GenBank/DDBJ databases">
        <title>Genomic Encyclopedia of Archaeal and Bacterial Type Strains, Phase II (KMG-II): from individual species to whole genera.</title>
        <authorList>
            <person name="Goeker M."/>
        </authorList>
    </citation>
    <scope>NUCLEOTIDE SEQUENCE [LARGE SCALE GENOMIC DNA]</scope>
    <source>
        <strain evidence="2 3">DSM 45312</strain>
    </source>
</reference>
<gene>
    <name evidence="2" type="ORF">CLV63_12765</name>
</gene>
<dbReference type="RefSeq" id="WP_106586287.1">
    <property type="nucleotide sequence ID" value="NZ_PYGA01000027.1"/>
</dbReference>